<keyword evidence="3" id="KW-1185">Reference proteome</keyword>
<dbReference type="InterPro" id="IPR044992">
    <property type="entry name" value="ChyE-like"/>
</dbReference>
<dbReference type="SUPFAM" id="SSF52317">
    <property type="entry name" value="Class I glutamine amidotransferase-like"/>
    <property type="match status" value="1"/>
</dbReference>
<dbReference type="PANTHER" id="PTHR42695">
    <property type="entry name" value="GLUTAMINE AMIDOTRANSFERASE YLR126C-RELATED"/>
    <property type="match status" value="1"/>
</dbReference>
<reference evidence="2 3" key="1">
    <citation type="submission" date="2020-05" db="EMBL/GenBank/DDBJ databases">
        <title>Identification and distribution of gene clusters putatively required for synthesis of sphingolipid metabolism inhibitors in phylogenetically diverse species of the filamentous fungus Fusarium.</title>
        <authorList>
            <person name="Kim H.-S."/>
            <person name="Busman M."/>
            <person name="Brown D.W."/>
            <person name="Divon H."/>
            <person name="Uhlig S."/>
            <person name="Proctor R.H."/>
        </authorList>
    </citation>
    <scope>NUCLEOTIDE SEQUENCE [LARGE SCALE GENOMIC DNA]</scope>
    <source>
        <strain evidence="2 3">NRRL 25311</strain>
    </source>
</reference>
<dbReference type="InterPro" id="IPR029062">
    <property type="entry name" value="Class_I_gatase-like"/>
</dbReference>
<sequence>MTRTYRIAVLECDAPFPSVNEKRGSYGDIFRDLLTKGLKNEALGDKGKDVSLDVSKWDVVTAKEYPNIEDVDGFLLTGSKHTSFADDPWILKLVEFVKKVYTTTEKPIVGICFGHQIIGRALGANVAVSPGGWEVCVDRINLNETGQKLLGVSSLVSTTDTFHEASLIEKQGLHQMHRDAVLEVPEGLVSLGSSSRCEVQGLYKPGRIISFQAHPEFDDFIMQEIMEARYAQQIFSKEMYEEGITRARAHHDGLLVAAKIWDFLL</sequence>
<evidence type="ECO:0000313" key="3">
    <source>
        <dbReference type="Proteomes" id="UP000562682"/>
    </source>
</evidence>
<dbReference type="GO" id="GO:0005634">
    <property type="term" value="C:nucleus"/>
    <property type="evidence" value="ECO:0007669"/>
    <property type="project" value="TreeGrafter"/>
</dbReference>
<feature type="domain" description="Glutamine amidotransferase" evidence="1">
    <location>
        <begin position="53"/>
        <end position="217"/>
    </location>
</feature>
<gene>
    <name evidence="2" type="ORF">FDENT_5367</name>
</gene>
<organism evidence="2 3">
    <name type="scientific">Fusarium denticulatum</name>
    <dbReference type="NCBI Taxonomy" id="48507"/>
    <lineage>
        <taxon>Eukaryota</taxon>
        <taxon>Fungi</taxon>
        <taxon>Dikarya</taxon>
        <taxon>Ascomycota</taxon>
        <taxon>Pezizomycotina</taxon>
        <taxon>Sordariomycetes</taxon>
        <taxon>Hypocreomycetidae</taxon>
        <taxon>Hypocreales</taxon>
        <taxon>Nectriaceae</taxon>
        <taxon>Fusarium</taxon>
        <taxon>Fusarium fujikuroi species complex</taxon>
    </lineage>
</organism>
<comment type="caution">
    <text evidence="2">The sequence shown here is derived from an EMBL/GenBank/DDBJ whole genome shotgun (WGS) entry which is preliminary data.</text>
</comment>
<dbReference type="Gene3D" id="3.40.50.880">
    <property type="match status" value="1"/>
</dbReference>
<evidence type="ECO:0000313" key="2">
    <source>
        <dbReference type="EMBL" id="KAF5687345.1"/>
    </source>
</evidence>
<proteinExistence type="predicted"/>
<dbReference type="EMBL" id="JAAOAK010000132">
    <property type="protein sequence ID" value="KAF5687345.1"/>
    <property type="molecule type" value="Genomic_DNA"/>
</dbReference>
<dbReference type="AlphaFoldDB" id="A0A8H5UGH8"/>
<dbReference type="CDD" id="cd01741">
    <property type="entry name" value="GATase1_1"/>
    <property type="match status" value="1"/>
</dbReference>
<protein>
    <submittedName>
        <fullName evidence="2">Anthranilate synthase component II</fullName>
    </submittedName>
</protein>
<evidence type="ECO:0000259" key="1">
    <source>
        <dbReference type="Pfam" id="PF00117"/>
    </source>
</evidence>
<dbReference type="Pfam" id="PF00117">
    <property type="entry name" value="GATase"/>
    <property type="match status" value="1"/>
</dbReference>
<name>A0A8H5UGH8_9HYPO</name>
<accession>A0A8H5UGH8</accession>
<dbReference type="Proteomes" id="UP000562682">
    <property type="component" value="Unassembled WGS sequence"/>
</dbReference>
<dbReference type="InterPro" id="IPR017926">
    <property type="entry name" value="GATASE"/>
</dbReference>
<dbReference type="PROSITE" id="PS51273">
    <property type="entry name" value="GATASE_TYPE_1"/>
    <property type="match status" value="1"/>
</dbReference>
<dbReference type="GO" id="GO:0005829">
    <property type="term" value="C:cytosol"/>
    <property type="evidence" value="ECO:0007669"/>
    <property type="project" value="TreeGrafter"/>
</dbReference>
<dbReference type="PANTHER" id="PTHR42695:SF5">
    <property type="entry name" value="GLUTAMINE AMIDOTRANSFERASE YLR126C-RELATED"/>
    <property type="match status" value="1"/>
</dbReference>